<feature type="domain" description="Histidine kinase" evidence="12">
    <location>
        <begin position="405"/>
        <end position="628"/>
    </location>
</feature>
<evidence type="ECO:0000256" key="7">
    <source>
        <dbReference type="ARBA" id="ARBA00022989"/>
    </source>
</evidence>
<evidence type="ECO:0000256" key="1">
    <source>
        <dbReference type="ARBA" id="ARBA00000085"/>
    </source>
</evidence>
<dbReference type="AlphaFoldDB" id="A0A2N9YHU2"/>
<proteinExistence type="predicted"/>
<comment type="catalytic activity">
    <reaction evidence="1">
        <text>ATP + protein L-histidine = ADP + protein N-phospho-L-histidine.</text>
        <dbReference type="EC" id="2.7.13.3"/>
    </reaction>
</comment>
<dbReference type="GO" id="GO:0016020">
    <property type="term" value="C:membrane"/>
    <property type="evidence" value="ECO:0007669"/>
    <property type="project" value="UniProtKB-SubCell"/>
</dbReference>
<dbReference type="Gene3D" id="3.30.450.350">
    <property type="entry name" value="CHASE domain"/>
    <property type="match status" value="1"/>
</dbReference>
<dbReference type="SMART" id="SM00387">
    <property type="entry name" value="HATPase_c"/>
    <property type="match status" value="1"/>
</dbReference>
<dbReference type="Proteomes" id="UP000234271">
    <property type="component" value="Chromosome"/>
</dbReference>
<gene>
    <name evidence="14" type="ORF">BLE401_15900</name>
</gene>
<evidence type="ECO:0000256" key="11">
    <source>
        <dbReference type="SAM" id="Phobius"/>
    </source>
</evidence>
<accession>A0A2N9YHU2</accession>
<dbReference type="PANTHER" id="PTHR43711">
    <property type="entry name" value="TWO-COMPONENT HISTIDINE KINASE"/>
    <property type="match status" value="1"/>
</dbReference>
<dbReference type="Pfam" id="PF03924">
    <property type="entry name" value="CHASE"/>
    <property type="match status" value="1"/>
</dbReference>
<keyword evidence="15" id="KW-1185">Reference proteome</keyword>
<evidence type="ECO:0000256" key="5">
    <source>
        <dbReference type="ARBA" id="ARBA00022692"/>
    </source>
</evidence>
<evidence type="ECO:0000313" key="14">
    <source>
        <dbReference type="EMBL" id="AUI70033.2"/>
    </source>
</evidence>
<feature type="domain" description="CHASE" evidence="13">
    <location>
        <begin position="107"/>
        <end position="300"/>
    </location>
</feature>
<dbReference type="InterPro" id="IPR005467">
    <property type="entry name" value="His_kinase_dom"/>
</dbReference>
<keyword evidence="7 11" id="KW-1133">Transmembrane helix</keyword>
<dbReference type="Pfam" id="PF02518">
    <property type="entry name" value="HATPase_c"/>
    <property type="match status" value="1"/>
</dbReference>
<dbReference type="SMART" id="SM01079">
    <property type="entry name" value="CHASE"/>
    <property type="match status" value="1"/>
</dbReference>
<dbReference type="Gene3D" id="3.30.565.10">
    <property type="entry name" value="Histidine kinase-like ATPase, C-terminal domain"/>
    <property type="match status" value="1"/>
</dbReference>
<sequence>MMESDNMGKPANEVESYTGGEESPHQHRHPSHLDKRPLWQRYLPIILTVTIGIALSIVLYYLTLAWDHQRVKADFKKAAEDRTFAIQRSLVFNLDLLQTFEAFFKSRNNSVDAQTFHAYSQPFLQRYEYIKAIQWAPLVNDAERNAFETTVKQSIPDFRISDFNADGQKVPAAQRPLYFPLQYIDPTEGNSIAQGVDLSSVQAFNEVLNAARDDTKSRAISHATIAENTNLIGLTVFLPIYQIDAPLDSMEERRAALKGFVIGVFEIGSILDVAMTYLDERPIEIRVYDKSLPPDRQFLYLYLGQLDSELLESVDASQLTKKNEPALEVVKEFNFAGRDLSVECTPSVGYHLTTGSGWQALTVLALGFLVTLLMAGYFYAAMRHAYHLAEAAEEANQAQSRFLANMSHQLRTPLNAITGYSELLREEAEELDDKSIIQDIDKIYISARYLLSLSEGILDLSKIKAGEIELNWAITEVKHLLTDIVDIATPLVKKNNNALIINCPNSVGTMQTDVTRIHQVLFNLLNNVSEATENQTVTVDVTREYKDGKEWICFNISGYMGGGLTEEQCQHLRLRLSKAETSASETDLGIRMGLVISAHLWHLMGGYVDVKSDLGRSVTFTLYLPAQAAI</sequence>
<dbReference type="SUPFAM" id="SSF55874">
    <property type="entry name" value="ATPase domain of HSP90 chaperone/DNA topoisomerase II/histidine kinase"/>
    <property type="match status" value="1"/>
</dbReference>
<dbReference type="InterPro" id="IPR003594">
    <property type="entry name" value="HATPase_dom"/>
</dbReference>
<dbReference type="GO" id="GO:0000155">
    <property type="term" value="F:phosphorelay sensor kinase activity"/>
    <property type="evidence" value="ECO:0007669"/>
    <property type="project" value="InterPro"/>
</dbReference>
<dbReference type="EMBL" id="CP018889">
    <property type="protein sequence ID" value="AUI70033.2"/>
    <property type="molecule type" value="Genomic_DNA"/>
</dbReference>
<dbReference type="PANTHER" id="PTHR43711:SF26">
    <property type="entry name" value="SENSOR HISTIDINE KINASE RCSC"/>
    <property type="match status" value="1"/>
</dbReference>
<reference evidence="15" key="1">
    <citation type="submission" date="2016-12" db="EMBL/GenBank/DDBJ databases">
        <title>Complete Genome Sequence of Beggiatoa leptomitiformis D-401.</title>
        <authorList>
            <person name="Fomenkov A."/>
            <person name="Vincze T."/>
            <person name="Grabovich M."/>
            <person name="Anton B.P."/>
            <person name="Dubinina G."/>
            <person name="Orlova M."/>
            <person name="Belousova E."/>
            <person name="Roberts R.J."/>
        </authorList>
    </citation>
    <scope>NUCLEOTIDE SEQUENCE [LARGE SCALE GENOMIC DNA]</scope>
    <source>
        <strain evidence="15">D-401</strain>
    </source>
</reference>
<evidence type="ECO:0000259" key="13">
    <source>
        <dbReference type="PROSITE" id="PS50839"/>
    </source>
</evidence>
<evidence type="ECO:0000256" key="3">
    <source>
        <dbReference type="ARBA" id="ARBA00012438"/>
    </source>
</evidence>
<evidence type="ECO:0000256" key="10">
    <source>
        <dbReference type="SAM" id="MobiDB-lite"/>
    </source>
</evidence>
<dbReference type="Gene3D" id="1.10.287.130">
    <property type="match status" value="1"/>
</dbReference>
<dbReference type="SUPFAM" id="SSF47384">
    <property type="entry name" value="Homodimeric domain of signal transducing histidine kinase"/>
    <property type="match status" value="1"/>
</dbReference>
<dbReference type="Pfam" id="PF00512">
    <property type="entry name" value="HisKA"/>
    <property type="match status" value="1"/>
</dbReference>
<dbReference type="SMART" id="SM00388">
    <property type="entry name" value="HisKA"/>
    <property type="match status" value="1"/>
</dbReference>
<dbReference type="InterPro" id="IPR036097">
    <property type="entry name" value="HisK_dim/P_sf"/>
</dbReference>
<keyword evidence="4" id="KW-0808">Transferase</keyword>
<evidence type="ECO:0000256" key="2">
    <source>
        <dbReference type="ARBA" id="ARBA00004370"/>
    </source>
</evidence>
<keyword evidence="9 11" id="KW-0472">Membrane</keyword>
<evidence type="ECO:0000256" key="9">
    <source>
        <dbReference type="ARBA" id="ARBA00023136"/>
    </source>
</evidence>
<feature type="region of interest" description="Disordered" evidence="10">
    <location>
        <begin position="1"/>
        <end position="32"/>
    </location>
</feature>
<keyword evidence="6" id="KW-0418">Kinase</keyword>
<keyword evidence="5 11" id="KW-0812">Transmembrane</keyword>
<comment type="subcellular location">
    <subcellularLocation>
        <location evidence="2">Membrane</location>
    </subcellularLocation>
</comment>
<name>A0A2N9YHU2_9GAMM</name>
<evidence type="ECO:0000256" key="4">
    <source>
        <dbReference type="ARBA" id="ARBA00022679"/>
    </source>
</evidence>
<evidence type="ECO:0000259" key="12">
    <source>
        <dbReference type="PROSITE" id="PS50109"/>
    </source>
</evidence>
<dbReference type="PROSITE" id="PS50109">
    <property type="entry name" value="HIS_KIN"/>
    <property type="match status" value="1"/>
</dbReference>
<dbReference type="InterPro" id="IPR006189">
    <property type="entry name" value="CHASE_dom"/>
</dbReference>
<dbReference type="InterPro" id="IPR042240">
    <property type="entry name" value="CHASE_sf"/>
</dbReference>
<dbReference type="EC" id="2.7.13.3" evidence="3"/>
<dbReference type="InterPro" id="IPR003661">
    <property type="entry name" value="HisK_dim/P_dom"/>
</dbReference>
<organism evidence="14 15">
    <name type="scientific">Beggiatoa leptomitoformis</name>
    <dbReference type="NCBI Taxonomy" id="288004"/>
    <lineage>
        <taxon>Bacteria</taxon>
        <taxon>Pseudomonadati</taxon>
        <taxon>Pseudomonadota</taxon>
        <taxon>Gammaproteobacteria</taxon>
        <taxon>Thiotrichales</taxon>
        <taxon>Thiotrichaceae</taxon>
        <taxon>Beggiatoa</taxon>
    </lineage>
</organism>
<evidence type="ECO:0000313" key="15">
    <source>
        <dbReference type="Proteomes" id="UP000234271"/>
    </source>
</evidence>
<dbReference type="PROSITE" id="PS50839">
    <property type="entry name" value="CHASE"/>
    <property type="match status" value="1"/>
</dbReference>
<dbReference type="CDD" id="cd00082">
    <property type="entry name" value="HisKA"/>
    <property type="match status" value="1"/>
</dbReference>
<keyword evidence="8" id="KW-0902">Two-component regulatory system</keyword>
<protein>
    <recommendedName>
        <fullName evidence="3">histidine kinase</fullName>
        <ecNumber evidence="3">2.7.13.3</ecNumber>
    </recommendedName>
</protein>
<dbReference type="InterPro" id="IPR050736">
    <property type="entry name" value="Sensor_HK_Regulatory"/>
</dbReference>
<feature type="transmembrane region" description="Helical" evidence="11">
    <location>
        <begin position="358"/>
        <end position="380"/>
    </location>
</feature>
<evidence type="ECO:0000256" key="6">
    <source>
        <dbReference type="ARBA" id="ARBA00022777"/>
    </source>
</evidence>
<evidence type="ECO:0000256" key="8">
    <source>
        <dbReference type="ARBA" id="ARBA00023012"/>
    </source>
</evidence>
<feature type="transmembrane region" description="Helical" evidence="11">
    <location>
        <begin position="42"/>
        <end position="62"/>
    </location>
</feature>
<dbReference type="InterPro" id="IPR036890">
    <property type="entry name" value="HATPase_C_sf"/>
</dbReference>